<reference evidence="2 3" key="1">
    <citation type="submission" date="2023-10" db="EMBL/GenBank/DDBJ databases">
        <title>Genome-Wide Identification Analysis in wild type Solanum Pinnatisectum Reveals Some Genes Defensing Phytophthora Infestans.</title>
        <authorList>
            <person name="Sun C."/>
        </authorList>
    </citation>
    <scope>NUCLEOTIDE SEQUENCE [LARGE SCALE GENOMIC DNA]</scope>
    <source>
        <strain evidence="2">LQN</strain>
        <tissue evidence="2">Leaf</tissue>
    </source>
</reference>
<dbReference type="AlphaFoldDB" id="A0AAV9MGD8"/>
<name>A0AAV9MGD8_9SOLN</name>
<sequence length="119" mass="13676">MNVCRPHGGSKWMILGYFVVLFRCAFLWTMLLAIFVLALQSEYWISPSIKKRGFAIFSCMASLVIYLSMNFSFLPNQRVPSLFVKTTVVWKFSTMIKFSTSVFVLCGHKVFSLDAYFLG</sequence>
<keyword evidence="3" id="KW-1185">Reference proteome</keyword>
<feature type="transmembrane region" description="Helical" evidence="1">
    <location>
        <begin position="53"/>
        <end position="74"/>
    </location>
</feature>
<accession>A0AAV9MGD8</accession>
<evidence type="ECO:0000313" key="2">
    <source>
        <dbReference type="EMBL" id="KAK4737080.1"/>
    </source>
</evidence>
<protein>
    <submittedName>
        <fullName evidence="2">Uncharacterized protein</fullName>
    </submittedName>
</protein>
<proteinExistence type="predicted"/>
<feature type="transmembrane region" description="Helical" evidence="1">
    <location>
        <begin position="94"/>
        <end position="118"/>
    </location>
</feature>
<keyword evidence="1" id="KW-0472">Membrane</keyword>
<keyword evidence="1" id="KW-0812">Transmembrane</keyword>
<organism evidence="2 3">
    <name type="scientific">Solanum pinnatisectum</name>
    <name type="common">tansyleaf nightshade</name>
    <dbReference type="NCBI Taxonomy" id="50273"/>
    <lineage>
        <taxon>Eukaryota</taxon>
        <taxon>Viridiplantae</taxon>
        <taxon>Streptophyta</taxon>
        <taxon>Embryophyta</taxon>
        <taxon>Tracheophyta</taxon>
        <taxon>Spermatophyta</taxon>
        <taxon>Magnoliopsida</taxon>
        <taxon>eudicotyledons</taxon>
        <taxon>Gunneridae</taxon>
        <taxon>Pentapetalae</taxon>
        <taxon>asterids</taxon>
        <taxon>lamiids</taxon>
        <taxon>Solanales</taxon>
        <taxon>Solanaceae</taxon>
        <taxon>Solanoideae</taxon>
        <taxon>Solaneae</taxon>
        <taxon>Solanum</taxon>
    </lineage>
</organism>
<comment type="caution">
    <text evidence="2">The sequence shown here is derived from an EMBL/GenBank/DDBJ whole genome shotgun (WGS) entry which is preliminary data.</text>
</comment>
<dbReference type="Proteomes" id="UP001311915">
    <property type="component" value="Unassembled WGS sequence"/>
</dbReference>
<evidence type="ECO:0000256" key="1">
    <source>
        <dbReference type="SAM" id="Phobius"/>
    </source>
</evidence>
<evidence type="ECO:0000313" key="3">
    <source>
        <dbReference type="Proteomes" id="UP001311915"/>
    </source>
</evidence>
<gene>
    <name evidence="2" type="ORF">R3W88_000777</name>
</gene>
<dbReference type="EMBL" id="JAWPEI010000001">
    <property type="protein sequence ID" value="KAK4737080.1"/>
    <property type="molecule type" value="Genomic_DNA"/>
</dbReference>
<keyword evidence="1" id="KW-1133">Transmembrane helix</keyword>
<feature type="transmembrane region" description="Helical" evidence="1">
    <location>
        <begin position="12"/>
        <end position="41"/>
    </location>
</feature>